<dbReference type="RefSeq" id="WP_187069483.1">
    <property type="nucleotide sequence ID" value="NZ_JACRYL010000001.1"/>
</dbReference>
<name>A0ABR7KM94_9SPHI</name>
<dbReference type="EMBL" id="JACRYL010000001">
    <property type="protein sequence ID" value="MBC6108995.1"/>
    <property type="molecule type" value="Genomic_DNA"/>
</dbReference>
<keyword evidence="3" id="KW-1185">Reference proteome</keyword>
<dbReference type="InterPro" id="IPR007374">
    <property type="entry name" value="ASCH_domain"/>
</dbReference>
<evidence type="ECO:0000313" key="2">
    <source>
        <dbReference type="EMBL" id="MBC6108995.1"/>
    </source>
</evidence>
<comment type="caution">
    <text evidence="2">The sequence shown here is derived from an EMBL/GenBank/DDBJ whole genome shotgun (WGS) entry which is preliminary data.</text>
</comment>
<protein>
    <submittedName>
        <fullName evidence="2">ASCH domain-containing protein</fullName>
    </submittedName>
</protein>
<dbReference type="SUPFAM" id="SSF88697">
    <property type="entry name" value="PUA domain-like"/>
    <property type="match status" value="1"/>
</dbReference>
<evidence type="ECO:0000313" key="3">
    <source>
        <dbReference type="Proteomes" id="UP000652755"/>
    </source>
</evidence>
<evidence type="ECO:0000259" key="1">
    <source>
        <dbReference type="SMART" id="SM01022"/>
    </source>
</evidence>
<organism evidence="2 3">
    <name type="scientific">Pedobacter fastidiosus</name>
    <dbReference type="NCBI Taxonomy" id="2765361"/>
    <lineage>
        <taxon>Bacteria</taxon>
        <taxon>Pseudomonadati</taxon>
        <taxon>Bacteroidota</taxon>
        <taxon>Sphingobacteriia</taxon>
        <taxon>Sphingobacteriales</taxon>
        <taxon>Sphingobacteriaceae</taxon>
        <taxon>Pedobacter</taxon>
    </lineage>
</organism>
<proteinExistence type="predicted"/>
<reference evidence="2 3" key="1">
    <citation type="submission" date="2020-08" db="EMBL/GenBank/DDBJ databases">
        <authorList>
            <person name="Sun Q."/>
            <person name="Inoue M."/>
        </authorList>
    </citation>
    <scope>NUCLEOTIDE SEQUENCE [LARGE SCALE GENOMIC DNA]</scope>
    <source>
        <strain evidence="2 3">CCM 8938</strain>
    </source>
</reference>
<dbReference type="Proteomes" id="UP000652755">
    <property type="component" value="Unassembled WGS sequence"/>
</dbReference>
<gene>
    <name evidence="2" type="ORF">H7U22_01035</name>
</gene>
<dbReference type="InterPro" id="IPR015947">
    <property type="entry name" value="PUA-like_sf"/>
</dbReference>
<sequence length="142" mass="16336">MSKLLLISIKEKYVSRIISGSKTIELRKAQPKVKAGDTVIIYTTQPKKAVTAIATVKQIIKLSPQKMWERYENNLGITQNEFEDYYQNSSTAVGIELCSIIQLDSEILLSAIKMIHPRFTPPQTFKYLDKFQTFRDYKNLSN</sequence>
<feature type="domain" description="ASCH" evidence="1">
    <location>
        <begin position="7"/>
        <end position="99"/>
    </location>
</feature>
<dbReference type="Gene3D" id="2.30.130.30">
    <property type="entry name" value="Hypothetical protein"/>
    <property type="match status" value="1"/>
</dbReference>
<dbReference type="Pfam" id="PF04266">
    <property type="entry name" value="ASCH"/>
    <property type="match status" value="1"/>
</dbReference>
<dbReference type="SMART" id="SM01022">
    <property type="entry name" value="ASCH"/>
    <property type="match status" value="1"/>
</dbReference>
<accession>A0ABR7KM94</accession>